<accession>A0A7I8W222</accession>
<keyword evidence="2" id="KW-1133">Transmembrane helix</keyword>
<comment type="caution">
    <text evidence="3">The sequence shown here is derived from an EMBL/GenBank/DDBJ whole genome shotgun (WGS) entry which is preliminary data.</text>
</comment>
<keyword evidence="4" id="KW-1185">Reference proteome</keyword>
<dbReference type="AlphaFoldDB" id="A0A7I8W222"/>
<gene>
    <name evidence="3" type="ORF">DGYR_LOCUS10394</name>
</gene>
<feature type="region of interest" description="Disordered" evidence="1">
    <location>
        <begin position="157"/>
        <end position="256"/>
    </location>
</feature>
<keyword evidence="2" id="KW-0812">Transmembrane</keyword>
<evidence type="ECO:0000313" key="3">
    <source>
        <dbReference type="EMBL" id="CAD5122596.1"/>
    </source>
</evidence>
<proteinExistence type="predicted"/>
<name>A0A7I8W222_9ANNE</name>
<organism evidence="3 4">
    <name type="scientific">Dimorphilus gyrociliatus</name>
    <dbReference type="NCBI Taxonomy" id="2664684"/>
    <lineage>
        <taxon>Eukaryota</taxon>
        <taxon>Metazoa</taxon>
        <taxon>Spiralia</taxon>
        <taxon>Lophotrochozoa</taxon>
        <taxon>Annelida</taxon>
        <taxon>Polychaeta</taxon>
        <taxon>Polychaeta incertae sedis</taxon>
        <taxon>Dinophilidae</taxon>
        <taxon>Dimorphilus</taxon>
    </lineage>
</organism>
<feature type="compositionally biased region" description="Gly residues" evidence="1">
    <location>
        <begin position="194"/>
        <end position="214"/>
    </location>
</feature>
<dbReference type="EMBL" id="CAJFCJ010000018">
    <property type="protein sequence ID" value="CAD5122596.1"/>
    <property type="molecule type" value="Genomic_DNA"/>
</dbReference>
<dbReference type="OrthoDB" id="6365775at2759"/>
<feature type="compositionally biased region" description="Polar residues" evidence="1">
    <location>
        <begin position="245"/>
        <end position="256"/>
    </location>
</feature>
<protein>
    <submittedName>
        <fullName evidence="3">DgyrCDS11008</fullName>
    </submittedName>
</protein>
<reference evidence="3 4" key="1">
    <citation type="submission" date="2020-08" db="EMBL/GenBank/DDBJ databases">
        <authorList>
            <person name="Hejnol A."/>
        </authorList>
    </citation>
    <scope>NUCLEOTIDE SEQUENCE [LARGE SCALE GENOMIC DNA]</scope>
</reference>
<dbReference type="Proteomes" id="UP000549394">
    <property type="component" value="Unassembled WGS sequence"/>
</dbReference>
<feature type="transmembrane region" description="Helical" evidence="2">
    <location>
        <begin position="15"/>
        <end position="38"/>
    </location>
</feature>
<evidence type="ECO:0000256" key="1">
    <source>
        <dbReference type="SAM" id="MobiDB-lite"/>
    </source>
</evidence>
<feature type="compositionally biased region" description="Polar residues" evidence="1">
    <location>
        <begin position="219"/>
        <end position="237"/>
    </location>
</feature>
<evidence type="ECO:0000313" key="4">
    <source>
        <dbReference type="Proteomes" id="UP000549394"/>
    </source>
</evidence>
<feature type="compositionally biased region" description="Pro residues" evidence="1">
    <location>
        <begin position="179"/>
        <end position="192"/>
    </location>
</feature>
<feature type="compositionally biased region" description="Low complexity" evidence="1">
    <location>
        <begin position="165"/>
        <end position="174"/>
    </location>
</feature>
<evidence type="ECO:0000256" key="2">
    <source>
        <dbReference type="SAM" id="Phobius"/>
    </source>
</evidence>
<keyword evidence="2" id="KW-0472">Membrane</keyword>
<sequence>MNPIATRAPVTEDSFPLPAILCVSIGGFLVLIIILFIVKELCQRRGCCPECGCTCLGKEGNTQCCECCIECAQCTNCCQSPNLNACLDRICPCERQRFTCQDLLMCKCCFDEEGCCQKCCAGGTCSCGDSFCQCTSPDCQVVDCCCFTLNMKNPPPPNSGTWHTQGYGQQPHPEGGYGQPPPQGGYGQPPPQGGYYGGGYGQGYGGYDQPGHGYGQQRPGFNTGTQGYNQSGYQNPGYSGYPPTTRITQPQSSERR</sequence>